<dbReference type="OrthoDB" id="8780420at2"/>
<protein>
    <submittedName>
        <fullName evidence="2">DNA-binding protein</fullName>
    </submittedName>
</protein>
<reference evidence="2 3" key="1">
    <citation type="submission" date="2019-03" db="EMBL/GenBank/DDBJ databases">
        <title>Ramlibacter henchirensis DSM 14656, whole genome shotgun sequence.</title>
        <authorList>
            <person name="Zhang X."/>
            <person name="Feng G."/>
            <person name="Zhu H."/>
        </authorList>
    </citation>
    <scope>NUCLEOTIDE SEQUENCE [LARGE SCALE GENOMIC DNA]</scope>
    <source>
        <strain evidence="2 3">DSM 14656</strain>
    </source>
</reference>
<dbReference type="InterPro" id="IPR009061">
    <property type="entry name" value="DNA-bd_dom_put_sf"/>
</dbReference>
<keyword evidence="2" id="KW-0238">DNA-binding</keyword>
<proteinExistence type="predicted"/>
<dbReference type="Pfam" id="PF12728">
    <property type="entry name" value="HTH_17"/>
    <property type="match status" value="1"/>
</dbReference>
<dbReference type="AlphaFoldDB" id="A0A4Z0BNV5"/>
<dbReference type="Proteomes" id="UP000298180">
    <property type="component" value="Unassembled WGS sequence"/>
</dbReference>
<gene>
    <name evidence="2" type="ORF">EZ313_19410</name>
</gene>
<dbReference type="SUPFAM" id="SSF46955">
    <property type="entry name" value="Putative DNA-binding domain"/>
    <property type="match status" value="1"/>
</dbReference>
<accession>A0A4Z0BNV5</accession>
<dbReference type="GO" id="GO:0003677">
    <property type="term" value="F:DNA binding"/>
    <property type="evidence" value="ECO:0007669"/>
    <property type="project" value="UniProtKB-KW"/>
</dbReference>
<feature type="domain" description="Helix-turn-helix" evidence="1">
    <location>
        <begin position="59"/>
        <end position="108"/>
    </location>
</feature>
<sequence>MLARTGISPPTNRRLFRFRPRSSLERYLPFLQEAPLTAQTITPAATASRVEALAAALDYLTEQDLCALCSITPSTAEAWRKRRKGPAYALVGNRVLYPKAGVREFLDSHVRAALVGSKELL</sequence>
<organism evidence="2 3">
    <name type="scientific">Ramlibacter henchirensis</name>
    <dbReference type="NCBI Taxonomy" id="204072"/>
    <lineage>
        <taxon>Bacteria</taxon>
        <taxon>Pseudomonadati</taxon>
        <taxon>Pseudomonadota</taxon>
        <taxon>Betaproteobacteria</taxon>
        <taxon>Burkholderiales</taxon>
        <taxon>Comamonadaceae</taxon>
        <taxon>Ramlibacter</taxon>
    </lineage>
</organism>
<dbReference type="InterPro" id="IPR041657">
    <property type="entry name" value="HTH_17"/>
</dbReference>
<comment type="caution">
    <text evidence="2">The sequence shown here is derived from an EMBL/GenBank/DDBJ whole genome shotgun (WGS) entry which is preliminary data.</text>
</comment>
<name>A0A4Z0BNV5_9BURK</name>
<evidence type="ECO:0000259" key="1">
    <source>
        <dbReference type="Pfam" id="PF12728"/>
    </source>
</evidence>
<keyword evidence="3" id="KW-1185">Reference proteome</keyword>
<dbReference type="EMBL" id="SMLM01000003">
    <property type="protein sequence ID" value="TFZ00993.1"/>
    <property type="molecule type" value="Genomic_DNA"/>
</dbReference>
<evidence type="ECO:0000313" key="3">
    <source>
        <dbReference type="Proteomes" id="UP000298180"/>
    </source>
</evidence>
<evidence type="ECO:0000313" key="2">
    <source>
        <dbReference type="EMBL" id="TFZ00993.1"/>
    </source>
</evidence>